<evidence type="ECO:0000256" key="1">
    <source>
        <dbReference type="ARBA" id="ARBA00022723"/>
    </source>
</evidence>
<dbReference type="Proteomes" id="UP000177480">
    <property type="component" value="Unassembled WGS sequence"/>
</dbReference>
<evidence type="ECO:0000259" key="2">
    <source>
        <dbReference type="PROSITE" id="PS50846"/>
    </source>
</evidence>
<organism evidence="3 4">
    <name type="scientific">Candidatus Ryanbacteria bacterium RIFCSPHIGHO2_01_FULL_45_22</name>
    <dbReference type="NCBI Taxonomy" id="1802114"/>
    <lineage>
        <taxon>Bacteria</taxon>
        <taxon>Candidatus Ryaniibacteriota</taxon>
    </lineage>
</organism>
<reference evidence="3 4" key="1">
    <citation type="journal article" date="2016" name="Nat. Commun.">
        <title>Thousands of microbial genomes shed light on interconnected biogeochemical processes in an aquifer system.</title>
        <authorList>
            <person name="Anantharaman K."/>
            <person name="Brown C.T."/>
            <person name="Hug L.A."/>
            <person name="Sharon I."/>
            <person name="Castelle C.J."/>
            <person name="Probst A.J."/>
            <person name="Thomas B.C."/>
            <person name="Singh A."/>
            <person name="Wilkins M.J."/>
            <person name="Karaoz U."/>
            <person name="Brodie E.L."/>
            <person name="Williams K.H."/>
            <person name="Hubbard S.S."/>
            <person name="Banfield J.F."/>
        </authorList>
    </citation>
    <scope>NUCLEOTIDE SEQUENCE [LARGE SCALE GENOMIC DNA]</scope>
</reference>
<name>A0A1G2G207_9BACT</name>
<dbReference type="Gene3D" id="3.30.70.100">
    <property type="match status" value="1"/>
</dbReference>
<proteinExistence type="predicted"/>
<sequence length="68" mass="7316">MQKLELHIEGMHCGSCAVGIQMLTSQMDGVSKAEVSYEGKTGVFEIDPAKVKKEDLIKAIAELGYTAS</sequence>
<evidence type="ECO:0000313" key="3">
    <source>
        <dbReference type="EMBL" id="OGZ43891.1"/>
    </source>
</evidence>
<dbReference type="InterPro" id="IPR001802">
    <property type="entry name" value="MerP/CopZ"/>
</dbReference>
<dbReference type="AlphaFoldDB" id="A0A1G2G207"/>
<evidence type="ECO:0000313" key="4">
    <source>
        <dbReference type="Proteomes" id="UP000177480"/>
    </source>
</evidence>
<dbReference type="InterPro" id="IPR036163">
    <property type="entry name" value="HMA_dom_sf"/>
</dbReference>
<dbReference type="GO" id="GO:0046872">
    <property type="term" value="F:metal ion binding"/>
    <property type="evidence" value="ECO:0007669"/>
    <property type="project" value="UniProtKB-KW"/>
</dbReference>
<gene>
    <name evidence="3" type="ORF">A2719_02930</name>
</gene>
<dbReference type="InterPro" id="IPR006121">
    <property type="entry name" value="HMA_dom"/>
</dbReference>
<dbReference type="PRINTS" id="PR00946">
    <property type="entry name" value="HGSCAVENGER"/>
</dbReference>
<dbReference type="EMBL" id="MHNK01000010">
    <property type="protein sequence ID" value="OGZ43891.1"/>
    <property type="molecule type" value="Genomic_DNA"/>
</dbReference>
<feature type="domain" description="HMA" evidence="2">
    <location>
        <begin position="2"/>
        <end position="68"/>
    </location>
</feature>
<protein>
    <recommendedName>
        <fullName evidence="2">HMA domain-containing protein</fullName>
    </recommendedName>
</protein>
<dbReference type="CDD" id="cd00371">
    <property type="entry name" value="HMA"/>
    <property type="match status" value="1"/>
</dbReference>
<dbReference type="STRING" id="1802114.A2719_02930"/>
<dbReference type="FunFam" id="3.30.70.100:FF:000001">
    <property type="entry name" value="ATPase copper transporting beta"/>
    <property type="match status" value="1"/>
</dbReference>
<comment type="caution">
    <text evidence="3">The sequence shown here is derived from an EMBL/GenBank/DDBJ whole genome shotgun (WGS) entry which is preliminary data.</text>
</comment>
<dbReference type="Pfam" id="PF00403">
    <property type="entry name" value="HMA"/>
    <property type="match status" value="1"/>
</dbReference>
<keyword evidence="1" id="KW-0479">Metal-binding</keyword>
<accession>A0A1G2G207</accession>
<dbReference type="SUPFAM" id="SSF55008">
    <property type="entry name" value="HMA, heavy metal-associated domain"/>
    <property type="match status" value="1"/>
</dbReference>
<dbReference type="PROSITE" id="PS50846">
    <property type="entry name" value="HMA_2"/>
    <property type="match status" value="1"/>
</dbReference>